<feature type="transmembrane region" description="Helical" evidence="1">
    <location>
        <begin position="166"/>
        <end position="185"/>
    </location>
</feature>
<keyword evidence="1" id="KW-0472">Membrane</keyword>
<protein>
    <submittedName>
        <fullName evidence="2">Uncharacterized protein</fullName>
    </submittedName>
</protein>
<dbReference type="EMBL" id="CAJNNV010028082">
    <property type="protein sequence ID" value="CAE8622896.1"/>
    <property type="molecule type" value="Genomic_DNA"/>
</dbReference>
<organism evidence="2 3">
    <name type="scientific">Polarella glacialis</name>
    <name type="common">Dinoflagellate</name>
    <dbReference type="NCBI Taxonomy" id="89957"/>
    <lineage>
        <taxon>Eukaryota</taxon>
        <taxon>Sar</taxon>
        <taxon>Alveolata</taxon>
        <taxon>Dinophyceae</taxon>
        <taxon>Suessiales</taxon>
        <taxon>Suessiaceae</taxon>
        <taxon>Polarella</taxon>
    </lineage>
</organism>
<gene>
    <name evidence="2" type="ORF">PGLA1383_LOCUS40255</name>
</gene>
<name>A0A813GD25_POLGL</name>
<feature type="transmembrane region" description="Helical" evidence="1">
    <location>
        <begin position="132"/>
        <end position="154"/>
    </location>
</feature>
<evidence type="ECO:0000313" key="2">
    <source>
        <dbReference type="EMBL" id="CAE8622896.1"/>
    </source>
</evidence>
<evidence type="ECO:0000256" key="1">
    <source>
        <dbReference type="SAM" id="Phobius"/>
    </source>
</evidence>
<keyword evidence="3" id="KW-1185">Reference proteome</keyword>
<evidence type="ECO:0000313" key="3">
    <source>
        <dbReference type="Proteomes" id="UP000654075"/>
    </source>
</evidence>
<reference evidence="2" key="1">
    <citation type="submission" date="2021-02" db="EMBL/GenBank/DDBJ databases">
        <authorList>
            <person name="Dougan E. K."/>
            <person name="Rhodes N."/>
            <person name="Thang M."/>
            <person name="Chan C."/>
        </authorList>
    </citation>
    <scope>NUCLEOTIDE SEQUENCE</scope>
</reference>
<proteinExistence type="predicted"/>
<comment type="caution">
    <text evidence="2">The sequence shown here is derived from an EMBL/GenBank/DDBJ whole genome shotgun (WGS) entry which is preliminary data.</text>
</comment>
<dbReference type="AlphaFoldDB" id="A0A813GD25"/>
<feature type="non-terminal residue" evidence="2">
    <location>
        <position position="1"/>
    </location>
</feature>
<dbReference type="Proteomes" id="UP000654075">
    <property type="component" value="Unassembled WGS sequence"/>
</dbReference>
<keyword evidence="1" id="KW-1133">Transmembrane helix</keyword>
<sequence>MELLGCLLAVGTDRRRQGKAKVRFPDGVWSTETTSTGDFPDGVWRTITKTKTSEKLDAVERSGNLNADTKKVLAWWQADAWMETVPDTSTFIFSLLYEILPFCLSVPLCLLAEGRVSATNRNLIYMRGINPLGGVIFQHVITSLPWTILVTWLVARPKEVLYMDVLFPFAILLWRGTCISLKYAYLAPSDLQMVQ</sequence>
<keyword evidence="1" id="KW-0812">Transmembrane</keyword>
<accession>A0A813GD25</accession>
<feature type="transmembrane region" description="Helical" evidence="1">
    <location>
        <begin position="91"/>
        <end position="111"/>
    </location>
</feature>